<dbReference type="AlphaFoldDB" id="A0AAW1KQ29"/>
<keyword evidence="1" id="KW-0732">Signal</keyword>
<feature type="chain" id="PRO_5043530886" evidence="1">
    <location>
        <begin position="25"/>
        <end position="50"/>
    </location>
</feature>
<name>A0AAW1KQ29_SAPOF</name>
<gene>
    <name evidence="2" type="ORF">RND81_05G003000</name>
</gene>
<dbReference type="Proteomes" id="UP001443914">
    <property type="component" value="Unassembled WGS sequence"/>
</dbReference>
<sequence length="50" mass="5871">MTGRFDAPMIRTLIFFSWCAVARLKYDSSCLRTRKIIFDTLQDQANIVQE</sequence>
<evidence type="ECO:0000256" key="1">
    <source>
        <dbReference type="SAM" id="SignalP"/>
    </source>
</evidence>
<feature type="signal peptide" evidence="1">
    <location>
        <begin position="1"/>
        <end position="24"/>
    </location>
</feature>
<reference evidence="2" key="1">
    <citation type="submission" date="2024-03" db="EMBL/GenBank/DDBJ databases">
        <title>WGS assembly of Saponaria officinalis var. Norfolk2.</title>
        <authorList>
            <person name="Jenkins J."/>
            <person name="Shu S."/>
            <person name="Grimwood J."/>
            <person name="Barry K."/>
            <person name="Goodstein D."/>
            <person name="Schmutz J."/>
            <person name="Leebens-Mack J."/>
            <person name="Osbourn A."/>
        </authorList>
    </citation>
    <scope>NUCLEOTIDE SEQUENCE [LARGE SCALE GENOMIC DNA]</scope>
    <source>
        <strain evidence="2">JIC</strain>
    </source>
</reference>
<comment type="caution">
    <text evidence="2">The sequence shown here is derived from an EMBL/GenBank/DDBJ whole genome shotgun (WGS) entry which is preliminary data.</text>
</comment>
<keyword evidence="3" id="KW-1185">Reference proteome</keyword>
<proteinExistence type="predicted"/>
<evidence type="ECO:0000313" key="3">
    <source>
        <dbReference type="Proteomes" id="UP001443914"/>
    </source>
</evidence>
<accession>A0AAW1KQ29</accession>
<protein>
    <submittedName>
        <fullName evidence="2">Uncharacterized protein</fullName>
    </submittedName>
</protein>
<dbReference type="EMBL" id="JBDFQZ010000005">
    <property type="protein sequence ID" value="KAK9723511.1"/>
    <property type="molecule type" value="Genomic_DNA"/>
</dbReference>
<evidence type="ECO:0000313" key="2">
    <source>
        <dbReference type="EMBL" id="KAK9723511.1"/>
    </source>
</evidence>
<organism evidence="2 3">
    <name type="scientific">Saponaria officinalis</name>
    <name type="common">Common soapwort</name>
    <name type="synonym">Lychnis saponaria</name>
    <dbReference type="NCBI Taxonomy" id="3572"/>
    <lineage>
        <taxon>Eukaryota</taxon>
        <taxon>Viridiplantae</taxon>
        <taxon>Streptophyta</taxon>
        <taxon>Embryophyta</taxon>
        <taxon>Tracheophyta</taxon>
        <taxon>Spermatophyta</taxon>
        <taxon>Magnoliopsida</taxon>
        <taxon>eudicotyledons</taxon>
        <taxon>Gunneridae</taxon>
        <taxon>Pentapetalae</taxon>
        <taxon>Caryophyllales</taxon>
        <taxon>Caryophyllaceae</taxon>
        <taxon>Caryophylleae</taxon>
        <taxon>Saponaria</taxon>
    </lineage>
</organism>